<gene>
    <name evidence="10" type="ORF">ASCRUDRAFT_69603</name>
</gene>
<dbReference type="AlphaFoldDB" id="A0A1D2VJW2"/>
<dbReference type="GO" id="GO:0005634">
    <property type="term" value="C:nucleus"/>
    <property type="evidence" value="ECO:0007669"/>
    <property type="project" value="UniProtKB-SubCell"/>
</dbReference>
<dbReference type="GO" id="GO:0006351">
    <property type="term" value="P:DNA-templated transcription"/>
    <property type="evidence" value="ECO:0007669"/>
    <property type="project" value="InterPro"/>
</dbReference>
<keyword evidence="6" id="KW-0804">Transcription</keyword>
<dbReference type="InterPro" id="IPR001138">
    <property type="entry name" value="Zn2Cys6_DnaBD"/>
</dbReference>
<dbReference type="PROSITE" id="PS50048">
    <property type="entry name" value="ZN2_CY6_FUNGAL_2"/>
    <property type="match status" value="1"/>
</dbReference>
<keyword evidence="8" id="KW-0812">Transmembrane</keyword>
<dbReference type="SMART" id="SM00906">
    <property type="entry name" value="Fungal_trans"/>
    <property type="match status" value="1"/>
</dbReference>
<dbReference type="CDD" id="cd12148">
    <property type="entry name" value="fungal_TF_MHR"/>
    <property type="match status" value="1"/>
</dbReference>
<dbReference type="SMART" id="SM00066">
    <property type="entry name" value="GAL4"/>
    <property type="match status" value="1"/>
</dbReference>
<dbReference type="PANTHER" id="PTHR46910:SF37">
    <property type="entry name" value="ZN(II)2CYS6 TRANSCRIPTION FACTOR (EUROFUNG)"/>
    <property type="match status" value="1"/>
</dbReference>
<name>A0A1D2VJW2_9ASCO</name>
<comment type="subcellular location">
    <subcellularLocation>
        <location evidence="1">Nucleus</location>
    </subcellularLocation>
</comment>
<dbReference type="OrthoDB" id="2123952at2759"/>
<dbReference type="RefSeq" id="XP_020048185.1">
    <property type="nucleotide sequence ID" value="XM_020191688.1"/>
</dbReference>
<dbReference type="FunCoup" id="A0A1D2VJW2">
    <property type="interactions" value="431"/>
</dbReference>
<protein>
    <recommendedName>
        <fullName evidence="9">Zn(2)-C6 fungal-type domain-containing protein</fullName>
    </recommendedName>
</protein>
<keyword evidence="7" id="KW-0539">Nucleus</keyword>
<keyword evidence="8" id="KW-1133">Transmembrane helix</keyword>
<evidence type="ECO:0000259" key="9">
    <source>
        <dbReference type="PROSITE" id="PS50048"/>
    </source>
</evidence>
<keyword evidence="5" id="KW-0238">DNA-binding</keyword>
<dbReference type="InterPro" id="IPR007219">
    <property type="entry name" value="XnlR_reg_dom"/>
</dbReference>
<dbReference type="CDD" id="cd00067">
    <property type="entry name" value="GAL4"/>
    <property type="match status" value="1"/>
</dbReference>
<evidence type="ECO:0000256" key="1">
    <source>
        <dbReference type="ARBA" id="ARBA00004123"/>
    </source>
</evidence>
<evidence type="ECO:0000313" key="10">
    <source>
        <dbReference type="EMBL" id="ODV61878.1"/>
    </source>
</evidence>
<dbReference type="GO" id="GO:0008270">
    <property type="term" value="F:zinc ion binding"/>
    <property type="evidence" value="ECO:0007669"/>
    <property type="project" value="InterPro"/>
</dbReference>
<evidence type="ECO:0000256" key="5">
    <source>
        <dbReference type="ARBA" id="ARBA00023125"/>
    </source>
</evidence>
<keyword evidence="3" id="KW-0862">Zinc</keyword>
<keyword evidence="11" id="KW-1185">Reference proteome</keyword>
<feature type="transmembrane region" description="Helical" evidence="8">
    <location>
        <begin position="702"/>
        <end position="721"/>
    </location>
</feature>
<dbReference type="InterPro" id="IPR050987">
    <property type="entry name" value="AtrR-like"/>
</dbReference>
<dbReference type="PANTHER" id="PTHR46910">
    <property type="entry name" value="TRANSCRIPTION FACTOR PDR1"/>
    <property type="match status" value="1"/>
</dbReference>
<evidence type="ECO:0000256" key="3">
    <source>
        <dbReference type="ARBA" id="ARBA00022833"/>
    </source>
</evidence>
<evidence type="ECO:0000256" key="4">
    <source>
        <dbReference type="ARBA" id="ARBA00023015"/>
    </source>
</evidence>
<dbReference type="GeneID" id="30965324"/>
<dbReference type="Proteomes" id="UP000095038">
    <property type="component" value="Unassembled WGS sequence"/>
</dbReference>
<keyword evidence="8" id="KW-0472">Membrane</keyword>
<dbReference type="GO" id="GO:0003677">
    <property type="term" value="F:DNA binding"/>
    <property type="evidence" value="ECO:0007669"/>
    <property type="project" value="UniProtKB-KW"/>
</dbReference>
<organism evidence="10 11">
    <name type="scientific">Ascoidea rubescens DSM 1968</name>
    <dbReference type="NCBI Taxonomy" id="1344418"/>
    <lineage>
        <taxon>Eukaryota</taxon>
        <taxon>Fungi</taxon>
        <taxon>Dikarya</taxon>
        <taxon>Ascomycota</taxon>
        <taxon>Saccharomycotina</taxon>
        <taxon>Saccharomycetes</taxon>
        <taxon>Ascoideaceae</taxon>
        <taxon>Ascoidea</taxon>
    </lineage>
</organism>
<evidence type="ECO:0000313" key="11">
    <source>
        <dbReference type="Proteomes" id="UP000095038"/>
    </source>
</evidence>
<evidence type="ECO:0000256" key="2">
    <source>
        <dbReference type="ARBA" id="ARBA00022723"/>
    </source>
</evidence>
<dbReference type="Pfam" id="PF04082">
    <property type="entry name" value="Fungal_trans"/>
    <property type="match status" value="1"/>
</dbReference>
<dbReference type="GO" id="GO:0045944">
    <property type="term" value="P:positive regulation of transcription by RNA polymerase II"/>
    <property type="evidence" value="ECO:0007669"/>
    <property type="project" value="UniProtKB-ARBA"/>
</dbReference>
<reference evidence="11" key="1">
    <citation type="submission" date="2016-05" db="EMBL/GenBank/DDBJ databases">
        <title>Comparative genomics of biotechnologically important yeasts.</title>
        <authorList>
            <consortium name="DOE Joint Genome Institute"/>
            <person name="Riley R."/>
            <person name="Haridas S."/>
            <person name="Wolfe K.H."/>
            <person name="Lopes M.R."/>
            <person name="Hittinger C.T."/>
            <person name="Goker M."/>
            <person name="Salamov A."/>
            <person name="Wisecaver J."/>
            <person name="Long T.M."/>
            <person name="Aerts A.L."/>
            <person name="Barry K."/>
            <person name="Choi C."/>
            <person name="Clum A."/>
            <person name="Coughlan A.Y."/>
            <person name="Deshpande S."/>
            <person name="Douglass A.P."/>
            <person name="Hanson S.J."/>
            <person name="Klenk H.-P."/>
            <person name="Labutti K."/>
            <person name="Lapidus A."/>
            <person name="Lindquist E."/>
            <person name="Lipzen A."/>
            <person name="Meier-Kolthoff J.P."/>
            <person name="Ohm R.A."/>
            <person name="Otillar R.P."/>
            <person name="Pangilinan J."/>
            <person name="Peng Y."/>
            <person name="Rokas A."/>
            <person name="Rosa C.A."/>
            <person name="Scheuner C."/>
            <person name="Sibirny A.A."/>
            <person name="Slot J.C."/>
            <person name="Stielow J.B."/>
            <person name="Sun H."/>
            <person name="Kurtzman C.P."/>
            <person name="Blackwell M."/>
            <person name="Grigoriev I.V."/>
            <person name="Jeffries T.W."/>
        </authorList>
    </citation>
    <scope>NUCLEOTIDE SEQUENCE [LARGE SCALE GENOMIC DNA]</scope>
    <source>
        <strain evidence="11">DSM 1968</strain>
    </source>
</reference>
<dbReference type="STRING" id="1344418.A0A1D2VJW2"/>
<keyword evidence="2" id="KW-0479">Metal-binding</keyword>
<dbReference type="PROSITE" id="PS00463">
    <property type="entry name" value="ZN2_CY6_FUNGAL_1"/>
    <property type="match status" value="1"/>
</dbReference>
<proteinExistence type="predicted"/>
<evidence type="ECO:0000256" key="8">
    <source>
        <dbReference type="SAM" id="Phobius"/>
    </source>
</evidence>
<dbReference type="Gene3D" id="4.10.240.10">
    <property type="entry name" value="Zn(2)-C6 fungal-type DNA-binding domain"/>
    <property type="match status" value="1"/>
</dbReference>
<dbReference type="GO" id="GO:0000981">
    <property type="term" value="F:DNA-binding transcription factor activity, RNA polymerase II-specific"/>
    <property type="evidence" value="ECO:0007669"/>
    <property type="project" value="InterPro"/>
</dbReference>
<keyword evidence="4" id="KW-0805">Transcription regulation</keyword>
<dbReference type="EMBL" id="KV454478">
    <property type="protein sequence ID" value="ODV61878.1"/>
    <property type="molecule type" value="Genomic_DNA"/>
</dbReference>
<dbReference type="Pfam" id="PF00172">
    <property type="entry name" value="Zn_clus"/>
    <property type="match status" value="1"/>
</dbReference>
<evidence type="ECO:0000256" key="7">
    <source>
        <dbReference type="ARBA" id="ARBA00023242"/>
    </source>
</evidence>
<dbReference type="InterPro" id="IPR036864">
    <property type="entry name" value="Zn2-C6_fun-type_DNA-bd_sf"/>
</dbReference>
<evidence type="ECO:0000256" key="6">
    <source>
        <dbReference type="ARBA" id="ARBA00023163"/>
    </source>
</evidence>
<accession>A0A1D2VJW2</accession>
<feature type="domain" description="Zn(2)-C6 fungal-type" evidence="9">
    <location>
        <begin position="49"/>
        <end position="78"/>
    </location>
</feature>
<dbReference type="InParanoid" id="A0A1D2VJW2"/>
<sequence length="899" mass="103487">MSEKVFQIKNYTPKVYLNSLGGPNLTALELLDEEQNKIPKQKRCRTSKACDGCRKKKIKCNGETPCSNCIDYICNCSYDYVPKKRLVVRKRISSTFGNKRHPKKPTLKQLNEKLTSIEGLLVNINEKLTQTNVNTTPFTVETTDLSINRENEQEFPNQELVPFDLKSNSSNASKYKREAIQEEKIQSVNDFSTEQSDQSEQFLKIHVPNNSDSSTMLNKLTKTLHPYHISSLYSDDPFFIFNSRWSKWIQNTLPGTINFTGIFKDLSLSIQNIIISQSKHWTEPISSSSIKPLPNQSTAFSLLLILKDLPFPFYIVDKDEVLSLFHLYYANEPEKKLNYSELLLMNLVLSMATSVLLNSKSKEEILLFFNNQYQILDLKLMKHSYFLNSIYYFHCVCIFCEGIETIKALLLLAIFNDNTFLSKINYMLLSTAVRFAQQIGLDRKENYKGIDEKTALKKKFIWFLCLSLDSSFSLRSGRPPIINISNVTMSSKQEYLDIMTKLFKLESNLNNCEEALLSEYLNKFFMVNHFSSKLVISFLYSSLDEISSLAYENLLGAKALGNKSLKDVMDIADNLIKKLETWRKFNPDLIKPGTEIHLSLFKNNDRNQVKSYELYYHVLMTHQKYYFLVMSINLIVIRHRTNVIYSTNSSTAGEMPINSNNGKGFAKSDPGHSLYINTSTAARKLLIIFQKFDRNLVLSANWMLIYPMISFLVLFCSILAVPKSETAKNDIQILINYHKLFFSKFDPECCDERFKVLDDLLRTIVKISINVYNYKNKENRGQNFWKFSVSPSASNTKLYSNGESTNKTISKDWVDQRTSNNTQNAAKPDLHRSDKKHTLVGKVCNEDDIDQEKLGFCNKDNICSPSDSFTSDNCFDEMTTGLMFESVFGFPSFLADFER</sequence>
<dbReference type="SUPFAM" id="SSF57701">
    <property type="entry name" value="Zn2/Cys6 DNA-binding domain"/>
    <property type="match status" value="1"/>
</dbReference>